<evidence type="ECO:0000256" key="5">
    <source>
        <dbReference type="HAMAP-Rule" id="MF_00014"/>
    </source>
</evidence>
<dbReference type="GO" id="GO:0006364">
    <property type="term" value="P:rRNA processing"/>
    <property type="evidence" value="ECO:0007669"/>
    <property type="project" value="UniProtKB-UniRule"/>
</dbReference>
<evidence type="ECO:0000256" key="1">
    <source>
        <dbReference type="ARBA" id="ARBA00022490"/>
    </source>
</evidence>
<dbReference type="NCBIfam" id="TIGR02273">
    <property type="entry name" value="16S_RimM"/>
    <property type="match status" value="1"/>
</dbReference>
<evidence type="ECO:0000313" key="9">
    <source>
        <dbReference type="Proteomes" id="UP000236655"/>
    </source>
</evidence>
<gene>
    <name evidence="5" type="primary">rimM</name>
    <name evidence="8" type="ORF">CUN60_11735</name>
</gene>
<evidence type="ECO:0000259" key="6">
    <source>
        <dbReference type="Pfam" id="PF01782"/>
    </source>
</evidence>
<organism evidence="8 9">
    <name type="scientific">Aquella oligotrophica</name>
    <dbReference type="NCBI Taxonomy" id="2067065"/>
    <lineage>
        <taxon>Bacteria</taxon>
        <taxon>Pseudomonadati</taxon>
        <taxon>Pseudomonadota</taxon>
        <taxon>Betaproteobacteria</taxon>
        <taxon>Neisseriales</taxon>
        <taxon>Neisseriaceae</taxon>
        <taxon>Aquella</taxon>
    </lineage>
</organism>
<dbReference type="Gene3D" id="2.30.30.240">
    <property type="entry name" value="PRC-barrel domain"/>
    <property type="match status" value="1"/>
</dbReference>
<sequence>MTIAANLVPMGYIAGPFGVKGWVKVKVSTEYSDSLDEYPELFLGKDSSWKSVTIESSFARDGIFHAKFIGIDDRDAAFSLKGTTVAVPREQFPEAEEDEYYWVDLIGLSVVNLEGENLGLVTDLMETGANDVLIVKDDKTERLIPFVARHVIKVDLQQKQITVDWGLDY</sequence>
<dbReference type="GO" id="GO:0005737">
    <property type="term" value="C:cytoplasm"/>
    <property type="evidence" value="ECO:0007669"/>
    <property type="project" value="UniProtKB-SubCell"/>
</dbReference>
<comment type="function">
    <text evidence="5">An accessory protein needed during the final step in the assembly of 30S ribosomal subunit, possibly for assembly of the head region. Essential for efficient processing of 16S rRNA. May be needed both before and after RbfA during the maturation of 16S rRNA. It has affinity for free ribosomal 30S subunits but not for 70S ribosomes.</text>
</comment>
<comment type="domain">
    <text evidence="5">The PRC barrel domain binds ribosomal protein uS19.</text>
</comment>
<dbReference type="OrthoDB" id="9783509at2"/>
<evidence type="ECO:0000259" key="7">
    <source>
        <dbReference type="Pfam" id="PF24986"/>
    </source>
</evidence>
<evidence type="ECO:0000256" key="3">
    <source>
        <dbReference type="ARBA" id="ARBA00022552"/>
    </source>
</evidence>
<keyword evidence="3 5" id="KW-0698">rRNA processing</keyword>
<keyword evidence="1 5" id="KW-0963">Cytoplasm</keyword>
<dbReference type="InterPro" id="IPR036976">
    <property type="entry name" value="RimM_N_sf"/>
</dbReference>
<dbReference type="EMBL" id="CP024847">
    <property type="protein sequence ID" value="AUR52936.1"/>
    <property type="molecule type" value="Genomic_DNA"/>
</dbReference>
<dbReference type="InterPro" id="IPR011033">
    <property type="entry name" value="PRC_barrel-like_sf"/>
</dbReference>
<dbReference type="GO" id="GO:0043022">
    <property type="term" value="F:ribosome binding"/>
    <property type="evidence" value="ECO:0007669"/>
    <property type="project" value="InterPro"/>
</dbReference>
<dbReference type="InterPro" id="IPR011961">
    <property type="entry name" value="RimM"/>
</dbReference>
<dbReference type="Pfam" id="PF01782">
    <property type="entry name" value="RimM"/>
    <property type="match status" value="1"/>
</dbReference>
<dbReference type="Gene3D" id="2.40.30.60">
    <property type="entry name" value="RimM"/>
    <property type="match status" value="1"/>
</dbReference>
<dbReference type="InterPro" id="IPR056792">
    <property type="entry name" value="PRC_RimM"/>
</dbReference>
<dbReference type="InterPro" id="IPR002676">
    <property type="entry name" value="RimM_N"/>
</dbReference>
<dbReference type="InterPro" id="IPR009000">
    <property type="entry name" value="Transl_B-barrel_sf"/>
</dbReference>
<dbReference type="RefSeq" id="WP_102952223.1">
    <property type="nucleotide sequence ID" value="NZ_CP024847.1"/>
</dbReference>
<proteinExistence type="inferred from homology"/>
<dbReference type="SUPFAM" id="SSF50447">
    <property type="entry name" value="Translation proteins"/>
    <property type="match status" value="1"/>
</dbReference>
<evidence type="ECO:0000256" key="4">
    <source>
        <dbReference type="ARBA" id="ARBA00023186"/>
    </source>
</evidence>
<dbReference type="PANTHER" id="PTHR33692:SF1">
    <property type="entry name" value="RIBOSOME MATURATION FACTOR RIMM"/>
    <property type="match status" value="1"/>
</dbReference>
<feature type="domain" description="RimM N-terminal" evidence="6">
    <location>
        <begin position="10"/>
        <end position="91"/>
    </location>
</feature>
<keyword evidence="2 5" id="KW-0690">Ribosome biogenesis</keyword>
<protein>
    <recommendedName>
        <fullName evidence="5">Ribosome maturation factor RimM</fullName>
    </recommendedName>
</protein>
<dbReference type="AlphaFoldDB" id="A0A2I7N902"/>
<dbReference type="GO" id="GO:0042274">
    <property type="term" value="P:ribosomal small subunit biogenesis"/>
    <property type="evidence" value="ECO:0007669"/>
    <property type="project" value="UniProtKB-UniRule"/>
</dbReference>
<dbReference type="Proteomes" id="UP000236655">
    <property type="component" value="Chromosome"/>
</dbReference>
<evidence type="ECO:0000313" key="8">
    <source>
        <dbReference type="EMBL" id="AUR52936.1"/>
    </source>
</evidence>
<dbReference type="KEGG" id="nba:CUN60_11735"/>
<comment type="similarity">
    <text evidence="5">Belongs to the RimM family.</text>
</comment>
<dbReference type="HAMAP" id="MF_00014">
    <property type="entry name" value="Ribosome_mat_RimM"/>
    <property type="match status" value="1"/>
</dbReference>
<dbReference type="GO" id="GO:0005840">
    <property type="term" value="C:ribosome"/>
    <property type="evidence" value="ECO:0007669"/>
    <property type="project" value="InterPro"/>
</dbReference>
<dbReference type="SUPFAM" id="SSF50346">
    <property type="entry name" value="PRC-barrel domain"/>
    <property type="match status" value="1"/>
</dbReference>
<dbReference type="PANTHER" id="PTHR33692">
    <property type="entry name" value="RIBOSOME MATURATION FACTOR RIMM"/>
    <property type="match status" value="1"/>
</dbReference>
<comment type="subcellular location">
    <subcellularLocation>
        <location evidence="5">Cytoplasm</location>
    </subcellularLocation>
</comment>
<comment type="subunit">
    <text evidence="5">Binds ribosomal protein uS19.</text>
</comment>
<keyword evidence="9" id="KW-1185">Reference proteome</keyword>
<name>A0A2I7N902_9NEIS</name>
<keyword evidence="4 5" id="KW-0143">Chaperone</keyword>
<dbReference type="Pfam" id="PF24986">
    <property type="entry name" value="PRC_RimM"/>
    <property type="match status" value="1"/>
</dbReference>
<reference evidence="9" key="1">
    <citation type="submission" date="2017-11" db="EMBL/GenBank/DDBJ databases">
        <authorList>
            <person name="Chan K.G."/>
            <person name="Lee L.S."/>
        </authorList>
    </citation>
    <scope>NUCLEOTIDE SEQUENCE [LARGE SCALE GENOMIC DNA]</scope>
    <source>
        <strain evidence="9">DSM 100970</strain>
    </source>
</reference>
<accession>A0A2I7N902</accession>
<evidence type="ECO:0000256" key="2">
    <source>
        <dbReference type="ARBA" id="ARBA00022517"/>
    </source>
</evidence>
<feature type="domain" description="Ribosome maturation factor RimM PRC barrel" evidence="7">
    <location>
        <begin position="102"/>
        <end position="165"/>
    </location>
</feature>